<dbReference type="Gene3D" id="3.30.1150.10">
    <property type="match status" value="1"/>
</dbReference>
<keyword evidence="3" id="KW-1185">Reference proteome</keyword>
<dbReference type="EMBL" id="PCPH01000003">
    <property type="protein sequence ID" value="PRB89477.1"/>
    <property type="molecule type" value="Genomic_DNA"/>
</dbReference>
<proteinExistence type="predicted"/>
<gene>
    <name evidence="2" type="ORF">CQ033_12920</name>
</gene>
<dbReference type="SUPFAM" id="SSF74653">
    <property type="entry name" value="TolA/TonB C-terminal domain"/>
    <property type="match status" value="1"/>
</dbReference>
<comment type="caution">
    <text evidence="2">The sequence shown here is derived from an EMBL/GenBank/DDBJ whole genome shotgun (WGS) entry which is preliminary data.</text>
</comment>
<name>A0ABX5CAE7_CHRCI</name>
<organism evidence="2 3">
    <name type="scientific">Chryseobacterium culicis</name>
    <dbReference type="NCBI Taxonomy" id="680127"/>
    <lineage>
        <taxon>Bacteria</taxon>
        <taxon>Pseudomonadati</taxon>
        <taxon>Bacteroidota</taxon>
        <taxon>Flavobacteriia</taxon>
        <taxon>Flavobacteriales</taxon>
        <taxon>Weeksellaceae</taxon>
        <taxon>Chryseobacterium group</taxon>
        <taxon>Chryseobacterium</taxon>
    </lineage>
</organism>
<feature type="signal peptide" evidence="1">
    <location>
        <begin position="1"/>
        <end position="32"/>
    </location>
</feature>
<dbReference type="Proteomes" id="UP000238325">
    <property type="component" value="Unassembled WGS sequence"/>
</dbReference>
<evidence type="ECO:0000313" key="2">
    <source>
        <dbReference type="EMBL" id="PRB89477.1"/>
    </source>
</evidence>
<evidence type="ECO:0008006" key="4">
    <source>
        <dbReference type="Google" id="ProtNLM"/>
    </source>
</evidence>
<reference evidence="2 3" key="1">
    <citation type="submission" date="2017-09" db="EMBL/GenBank/DDBJ databases">
        <title>Genomic, metabolic, and phenotypic characteristics of bacterial isolates from the natural microbiome of the model nematode Caenorhabditis elegans.</title>
        <authorList>
            <person name="Zimmermann J."/>
            <person name="Obeng N."/>
            <person name="Yang W."/>
            <person name="Obeng O."/>
            <person name="Kissoyan K."/>
            <person name="Pees B."/>
            <person name="Dirksen P."/>
            <person name="Hoppner M."/>
            <person name="Franke A."/>
            <person name="Rosenstiel P."/>
            <person name="Leippe M."/>
            <person name="Dierking K."/>
            <person name="Kaleta C."/>
            <person name="Schulenburg H."/>
        </authorList>
    </citation>
    <scope>NUCLEOTIDE SEQUENCE [LARGE SCALE GENOMIC DNA]</scope>
    <source>
        <strain evidence="2 3">MYb44</strain>
    </source>
</reference>
<protein>
    <recommendedName>
        <fullName evidence="4">TonB C-terminal domain-containing protein</fullName>
    </recommendedName>
</protein>
<accession>A0ABX5CAE7</accession>
<evidence type="ECO:0000256" key="1">
    <source>
        <dbReference type="SAM" id="SignalP"/>
    </source>
</evidence>
<evidence type="ECO:0000313" key="3">
    <source>
        <dbReference type="Proteomes" id="UP000238325"/>
    </source>
</evidence>
<keyword evidence="1" id="KW-0732">Signal</keyword>
<feature type="chain" id="PRO_5046051192" description="TonB C-terminal domain-containing protein" evidence="1">
    <location>
        <begin position="33"/>
        <end position="149"/>
    </location>
</feature>
<sequence>MISLKINNLNTKQTMKKISILILLLGVQFAFSQTTQKEEPISQPTTSAENNNIEIPAEYPGGMDALRKYILNEFNIAKIKNSGVFTSTIEFVVSTDGNIESVSSSGNDKYMNEEMERVIKSIKTKWKPAQNKGKTVRSFIKFPTTVNIQ</sequence>